<accession>A0A0L0FWC6</accession>
<evidence type="ECO:0008006" key="12">
    <source>
        <dbReference type="Google" id="ProtNLM"/>
    </source>
</evidence>
<evidence type="ECO:0000256" key="3">
    <source>
        <dbReference type="ARBA" id="ARBA00022771"/>
    </source>
</evidence>
<feature type="domain" description="MYND-type" evidence="9">
    <location>
        <begin position="9"/>
        <end position="45"/>
    </location>
</feature>
<dbReference type="OrthoDB" id="4748970at2759"/>
<protein>
    <recommendedName>
        <fullName evidence="12">Zinc finger protein</fullName>
    </recommendedName>
</protein>
<keyword evidence="1" id="KW-0479">Metal-binding</keyword>
<evidence type="ECO:0000256" key="4">
    <source>
        <dbReference type="ARBA" id="ARBA00022833"/>
    </source>
</evidence>
<dbReference type="AlphaFoldDB" id="A0A0L0FWC6"/>
<evidence type="ECO:0000259" key="8">
    <source>
        <dbReference type="PROSITE" id="PS50157"/>
    </source>
</evidence>
<dbReference type="GO" id="GO:0000785">
    <property type="term" value="C:chromatin"/>
    <property type="evidence" value="ECO:0007669"/>
    <property type="project" value="TreeGrafter"/>
</dbReference>
<dbReference type="PROSITE" id="PS00028">
    <property type="entry name" value="ZINC_FINGER_C2H2_1"/>
    <property type="match status" value="7"/>
</dbReference>
<dbReference type="PROSITE" id="PS50157">
    <property type="entry name" value="ZINC_FINGER_C2H2_2"/>
    <property type="match status" value="6"/>
</dbReference>
<gene>
    <name evidence="10" type="ORF">SARC_06529</name>
</gene>
<organism evidence="10 11">
    <name type="scientific">Sphaeroforma arctica JP610</name>
    <dbReference type="NCBI Taxonomy" id="667725"/>
    <lineage>
        <taxon>Eukaryota</taxon>
        <taxon>Ichthyosporea</taxon>
        <taxon>Ichthyophonida</taxon>
        <taxon>Sphaeroforma</taxon>
    </lineage>
</organism>
<dbReference type="FunFam" id="3.30.160.60:FF:000125">
    <property type="entry name" value="Putative zinc finger protein 143"/>
    <property type="match status" value="4"/>
</dbReference>
<keyword evidence="4" id="KW-0862">Zinc</keyword>
<keyword evidence="5" id="KW-0539">Nucleus</keyword>
<evidence type="ECO:0000256" key="1">
    <source>
        <dbReference type="ARBA" id="ARBA00022723"/>
    </source>
</evidence>
<dbReference type="GO" id="GO:0000978">
    <property type="term" value="F:RNA polymerase II cis-regulatory region sequence-specific DNA binding"/>
    <property type="evidence" value="ECO:0007669"/>
    <property type="project" value="TreeGrafter"/>
</dbReference>
<feature type="domain" description="C2H2-type" evidence="8">
    <location>
        <begin position="502"/>
        <end position="531"/>
    </location>
</feature>
<evidence type="ECO:0000256" key="2">
    <source>
        <dbReference type="ARBA" id="ARBA00022737"/>
    </source>
</evidence>
<dbReference type="STRING" id="667725.A0A0L0FWC6"/>
<feature type="domain" description="C2H2-type" evidence="8">
    <location>
        <begin position="622"/>
        <end position="651"/>
    </location>
</feature>
<dbReference type="EMBL" id="KQ242066">
    <property type="protein sequence ID" value="KNC81130.1"/>
    <property type="molecule type" value="Genomic_DNA"/>
</dbReference>
<feature type="domain" description="C2H2-type" evidence="8">
    <location>
        <begin position="592"/>
        <end position="621"/>
    </location>
</feature>
<dbReference type="Pfam" id="PF00096">
    <property type="entry name" value="zf-C2H2"/>
    <property type="match status" value="4"/>
</dbReference>
<feature type="domain" description="C2H2-type" evidence="8">
    <location>
        <begin position="562"/>
        <end position="591"/>
    </location>
</feature>
<feature type="domain" description="C2H2-type" evidence="8">
    <location>
        <begin position="652"/>
        <end position="676"/>
    </location>
</feature>
<dbReference type="PROSITE" id="PS01360">
    <property type="entry name" value="ZF_MYND_1"/>
    <property type="match status" value="1"/>
</dbReference>
<name>A0A0L0FWC6_9EUKA</name>
<dbReference type="InterPro" id="IPR036236">
    <property type="entry name" value="Znf_C2H2_sf"/>
</dbReference>
<dbReference type="FunFam" id="3.30.160.60:FF:000072">
    <property type="entry name" value="zinc finger protein 143 isoform X1"/>
    <property type="match status" value="1"/>
</dbReference>
<dbReference type="SUPFAM" id="SSF144232">
    <property type="entry name" value="HIT/MYND zinc finger-like"/>
    <property type="match status" value="1"/>
</dbReference>
<evidence type="ECO:0000256" key="7">
    <source>
        <dbReference type="SAM" id="MobiDB-lite"/>
    </source>
</evidence>
<dbReference type="GO" id="GO:0000981">
    <property type="term" value="F:DNA-binding transcription factor activity, RNA polymerase II-specific"/>
    <property type="evidence" value="ECO:0007669"/>
    <property type="project" value="TreeGrafter"/>
</dbReference>
<dbReference type="PANTHER" id="PTHR14003:SF23">
    <property type="entry name" value="ZINC FINGER PROTEIN 143"/>
    <property type="match status" value="1"/>
</dbReference>
<dbReference type="Proteomes" id="UP000054560">
    <property type="component" value="Unassembled WGS sequence"/>
</dbReference>
<evidence type="ECO:0000313" key="11">
    <source>
        <dbReference type="Proteomes" id="UP000054560"/>
    </source>
</evidence>
<evidence type="ECO:0000256" key="6">
    <source>
        <dbReference type="PROSITE-ProRule" id="PRU00134"/>
    </source>
</evidence>
<feature type="compositionally biased region" description="Low complexity" evidence="7">
    <location>
        <begin position="268"/>
        <end position="280"/>
    </location>
</feature>
<evidence type="ECO:0000256" key="5">
    <source>
        <dbReference type="ARBA" id="ARBA00023242"/>
    </source>
</evidence>
<dbReference type="GO" id="GO:0008270">
    <property type="term" value="F:zinc ion binding"/>
    <property type="evidence" value="ECO:0007669"/>
    <property type="project" value="UniProtKB-KW"/>
</dbReference>
<dbReference type="PROSITE" id="PS50865">
    <property type="entry name" value="ZF_MYND_2"/>
    <property type="match status" value="1"/>
</dbReference>
<dbReference type="eggNOG" id="KOG1721">
    <property type="taxonomic scope" value="Eukaryota"/>
</dbReference>
<keyword evidence="11" id="KW-1185">Reference proteome</keyword>
<feature type="region of interest" description="Disordered" evidence="7">
    <location>
        <begin position="400"/>
        <end position="434"/>
    </location>
</feature>
<dbReference type="GO" id="GO:0005667">
    <property type="term" value="C:transcription regulator complex"/>
    <property type="evidence" value="ECO:0007669"/>
    <property type="project" value="TreeGrafter"/>
</dbReference>
<dbReference type="PANTHER" id="PTHR14003">
    <property type="entry name" value="TRANSCRIPTIONAL REPRESSOR PROTEIN YY"/>
    <property type="match status" value="1"/>
</dbReference>
<feature type="compositionally biased region" description="Basic and acidic residues" evidence="7">
    <location>
        <begin position="223"/>
        <end position="249"/>
    </location>
</feature>
<dbReference type="InterPro" id="IPR002893">
    <property type="entry name" value="Znf_MYND"/>
</dbReference>
<dbReference type="RefSeq" id="XP_014155032.1">
    <property type="nucleotide sequence ID" value="XM_014299557.1"/>
</dbReference>
<reference evidence="10 11" key="1">
    <citation type="submission" date="2011-02" db="EMBL/GenBank/DDBJ databases">
        <title>The Genome Sequence of Sphaeroforma arctica JP610.</title>
        <authorList>
            <consortium name="The Broad Institute Genome Sequencing Platform"/>
            <person name="Russ C."/>
            <person name="Cuomo C."/>
            <person name="Young S.K."/>
            <person name="Zeng Q."/>
            <person name="Gargeya S."/>
            <person name="Alvarado L."/>
            <person name="Berlin A."/>
            <person name="Chapman S.B."/>
            <person name="Chen Z."/>
            <person name="Freedman E."/>
            <person name="Gellesch M."/>
            <person name="Goldberg J."/>
            <person name="Griggs A."/>
            <person name="Gujja S."/>
            <person name="Heilman E."/>
            <person name="Heiman D."/>
            <person name="Howarth C."/>
            <person name="Mehta T."/>
            <person name="Neiman D."/>
            <person name="Pearson M."/>
            <person name="Roberts A."/>
            <person name="Saif S."/>
            <person name="Shea T."/>
            <person name="Shenoy N."/>
            <person name="Sisk P."/>
            <person name="Stolte C."/>
            <person name="Sykes S."/>
            <person name="White J."/>
            <person name="Yandava C."/>
            <person name="Burger G."/>
            <person name="Gray M.W."/>
            <person name="Holland P.W.H."/>
            <person name="King N."/>
            <person name="Lang F.B.F."/>
            <person name="Roger A.J."/>
            <person name="Ruiz-Trillo I."/>
            <person name="Haas B."/>
            <person name="Nusbaum C."/>
            <person name="Birren B."/>
        </authorList>
    </citation>
    <scope>NUCLEOTIDE SEQUENCE [LARGE SCALE GENOMIC DNA]</scope>
    <source>
        <strain evidence="10 11">JP610</strain>
    </source>
</reference>
<evidence type="ECO:0000259" key="9">
    <source>
        <dbReference type="PROSITE" id="PS50865"/>
    </source>
</evidence>
<dbReference type="SUPFAM" id="SSF57667">
    <property type="entry name" value="beta-beta-alpha zinc fingers"/>
    <property type="match status" value="3"/>
</dbReference>
<keyword evidence="3 6" id="KW-0863">Zinc-finger</keyword>
<dbReference type="GeneID" id="25907033"/>
<dbReference type="SMART" id="SM00355">
    <property type="entry name" value="ZnF_C2H2"/>
    <property type="match status" value="7"/>
</dbReference>
<dbReference type="Gene3D" id="3.30.160.60">
    <property type="entry name" value="Classic Zinc Finger"/>
    <property type="match status" value="6"/>
</dbReference>
<proteinExistence type="predicted"/>
<keyword evidence="2" id="KW-0677">Repeat</keyword>
<dbReference type="Gene3D" id="6.10.140.2220">
    <property type="match status" value="1"/>
</dbReference>
<dbReference type="GO" id="GO:0031519">
    <property type="term" value="C:PcG protein complex"/>
    <property type="evidence" value="ECO:0007669"/>
    <property type="project" value="TreeGrafter"/>
</dbReference>
<feature type="domain" description="C2H2-type" evidence="8">
    <location>
        <begin position="532"/>
        <end position="561"/>
    </location>
</feature>
<dbReference type="InterPro" id="IPR013087">
    <property type="entry name" value="Znf_C2H2_type"/>
</dbReference>
<feature type="region of interest" description="Disordered" evidence="7">
    <location>
        <begin position="178"/>
        <end position="320"/>
    </location>
</feature>
<sequence length="683" mass="74935">MSSSKEPRCVVCDRIAVLMCNCYERYFCTRECQNGDWEVGHFKTCKVVVEGAGEGSQSKASIGARSQRAADQHYQVQHSRVLLSGSPGVTSNRSDINAMSDAANYSPSRRARYERGILLPKSTAKQDMECCANEPMSKAVLNESAYVADINKVHQVGPGDQGSVARFRPYVASVASDSYNVRNRDDPARPPHQARGRALGSHQGLSTPVQSHPAIRSVNPDTVFDKKRSSADLSRADSLRSETMSRPDTGRLNPAEGYKWMSQKERSTTGGSNQTSTTDGHVLREPPQNGVSQDSAGNLARYSGNPGVSVAPNPDSGLRTIGSQENAVILKRSSGFVNDGSVTGREDNLMYDGSRSTNARTSVMTCMWPNCQLQFHSELALREHIDLHKQMAVHASANTINGDNAGQVRGRGRPRRNSLSQPVQPGGGGARLYMEAPPSYALKPRNSDLPGPNETELTTIVSAGMSGLAVPVRSTELTVGASDSASSGVQSATVATATKKTFACSWTDCDKGFTYRSDLTKHMRRHTGETPYNCTWEGCGKRFTTSSRLTAHVRTHTGEKPYHCTWQGCGKRFTESGHLKRHTRTHTRECPYPCRWENCGKKFITSTGLVAHMRTHNGVHPFACTWTNCGRLFTTKAGLDYHTRTHTGHKPYACTWENCEKKFTSRGGLMYHTKVHQKSIFNN</sequence>
<evidence type="ECO:0000313" key="10">
    <source>
        <dbReference type="EMBL" id="KNC81130.1"/>
    </source>
</evidence>